<name>A0A644W2Q5_9ZZZZ</name>
<dbReference type="GO" id="GO:0008758">
    <property type="term" value="F:UDP-2,3-diacylglucosamine hydrolase activity"/>
    <property type="evidence" value="ECO:0007669"/>
    <property type="project" value="TreeGrafter"/>
</dbReference>
<dbReference type="GO" id="GO:0016020">
    <property type="term" value="C:membrane"/>
    <property type="evidence" value="ECO:0007669"/>
    <property type="project" value="GOC"/>
</dbReference>
<dbReference type="SUPFAM" id="SSF56300">
    <property type="entry name" value="Metallo-dependent phosphatases"/>
    <property type="match status" value="1"/>
</dbReference>
<dbReference type="GO" id="GO:0046872">
    <property type="term" value="F:metal ion binding"/>
    <property type="evidence" value="ECO:0007669"/>
    <property type="project" value="UniProtKB-KW"/>
</dbReference>
<dbReference type="Pfam" id="PF00149">
    <property type="entry name" value="Metallophos"/>
    <property type="match status" value="1"/>
</dbReference>
<proteinExistence type="predicted"/>
<keyword evidence="5" id="KW-0472">Membrane</keyword>
<dbReference type="PANTHER" id="PTHR34990">
    <property type="entry name" value="UDP-2,3-DIACYLGLUCOSAMINE HYDROLASE-RELATED"/>
    <property type="match status" value="1"/>
</dbReference>
<evidence type="ECO:0000256" key="2">
    <source>
        <dbReference type="ARBA" id="ARBA00022519"/>
    </source>
</evidence>
<evidence type="ECO:0000256" key="5">
    <source>
        <dbReference type="ARBA" id="ARBA00023136"/>
    </source>
</evidence>
<protein>
    <submittedName>
        <fullName evidence="8">UDP-2,3-diacylglucosamine hydrolase</fullName>
        <ecNumber evidence="8">3.6.1.54</ecNumber>
    </submittedName>
</protein>
<reference evidence="8" key="1">
    <citation type="submission" date="2019-08" db="EMBL/GenBank/DDBJ databases">
        <authorList>
            <person name="Kucharzyk K."/>
            <person name="Murdoch R.W."/>
            <person name="Higgins S."/>
            <person name="Loffler F."/>
        </authorList>
    </citation>
    <scope>NUCLEOTIDE SEQUENCE</scope>
</reference>
<keyword evidence="4 8" id="KW-0378">Hydrolase</keyword>
<evidence type="ECO:0000256" key="3">
    <source>
        <dbReference type="ARBA" id="ARBA00022723"/>
    </source>
</evidence>
<dbReference type="InterPro" id="IPR029052">
    <property type="entry name" value="Metallo-depent_PP-like"/>
</dbReference>
<dbReference type="EMBL" id="VSSQ01000524">
    <property type="protein sequence ID" value="MPL96763.1"/>
    <property type="molecule type" value="Genomic_DNA"/>
</dbReference>
<dbReference type="CDD" id="cd07398">
    <property type="entry name" value="MPP_YbbF-LpxH"/>
    <property type="match status" value="1"/>
</dbReference>
<sequence>MIYFVSDAHLGSLLEKDPRSHELKLVRWLDMVKKDAEKIYLLGDIFDFWYEYKTVVPKGFVRLLGKLAEMTDAGIEIHFFIGNHDLWTFDYLEKEIGLKVHYEPLIVEHSGKNFFLAHGDGLVTSDMKFNLLRRMFHSKFTQKLFGWVPPRIGQTLGYTWSKLNREKITDEDNSYQGEDKEELVVFAKNYRSEPHIDYFVFGHRHIDLNLKLRNDAHVIILGDFVSIFSYGVFDGKDFSLEYFEM</sequence>
<dbReference type="Gene3D" id="3.60.21.10">
    <property type="match status" value="1"/>
</dbReference>
<feature type="domain" description="Calcineurin-like phosphoesterase" evidence="7">
    <location>
        <begin position="2"/>
        <end position="206"/>
    </location>
</feature>
<dbReference type="InterPro" id="IPR043461">
    <property type="entry name" value="LpxH-like"/>
</dbReference>
<keyword evidence="3" id="KW-0479">Metal-binding</keyword>
<dbReference type="EC" id="3.6.1.54" evidence="8"/>
<keyword evidence="1" id="KW-1003">Cell membrane</keyword>
<dbReference type="GO" id="GO:0009245">
    <property type="term" value="P:lipid A biosynthetic process"/>
    <property type="evidence" value="ECO:0007669"/>
    <property type="project" value="TreeGrafter"/>
</dbReference>
<dbReference type="PANTHER" id="PTHR34990:SF1">
    <property type="entry name" value="UDP-2,3-DIACYLGLUCOSAMINE HYDROLASE"/>
    <property type="match status" value="1"/>
</dbReference>
<gene>
    <name evidence="8" type="primary">lpxH_10</name>
    <name evidence="8" type="ORF">SDC9_42945</name>
</gene>
<evidence type="ECO:0000256" key="6">
    <source>
        <dbReference type="ARBA" id="ARBA00023211"/>
    </source>
</evidence>
<evidence type="ECO:0000259" key="7">
    <source>
        <dbReference type="Pfam" id="PF00149"/>
    </source>
</evidence>
<organism evidence="8">
    <name type="scientific">bioreactor metagenome</name>
    <dbReference type="NCBI Taxonomy" id="1076179"/>
    <lineage>
        <taxon>unclassified sequences</taxon>
        <taxon>metagenomes</taxon>
        <taxon>ecological metagenomes</taxon>
    </lineage>
</organism>
<comment type="caution">
    <text evidence="8">The sequence shown here is derived from an EMBL/GenBank/DDBJ whole genome shotgun (WGS) entry which is preliminary data.</text>
</comment>
<dbReference type="AlphaFoldDB" id="A0A644W2Q5"/>
<accession>A0A644W2Q5</accession>
<keyword evidence="2" id="KW-0997">Cell inner membrane</keyword>
<evidence type="ECO:0000256" key="1">
    <source>
        <dbReference type="ARBA" id="ARBA00022475"/>
    </source>
</evidence>
<dbReference type="InterPro" id="IPR004843">
    <property type="entry name" value="Calcineurin-like_PHP"/>
</dbReference>
<evidence type="ECO:0000256" key="4">
    <source>
        <dbReference type="ARBA" id="ARBA00022801"/>
    </source>
</evidence>
<keyword evidence="6" id="KW-0464">Manganese</keyword>
<evidence type="ECO:0000313" key="8">
    <source>
        <dbReference type="EMBL" id="MPL96763.1"/>
    </source>
</evidence>